<proteinExistence type="predicted"/>
<feature type="transmembrane region" description="Helical" evidence="1">
    <location>
        <begin position="105"/>
        <end position="128"/>
    </location>
</feature>
<reference evidence="3" key="1">
    <citation type="journal article" date="2019" name="Int. J. Syst. Evol. Microbiol.">
        <title>The Global Catalogue of Microorganisms (GCM) 10K type strain sequencing project: providing services to taxonomists for standard genome sequencing and annotation.</title>
        <authorList>
            <consortium name="The Broad Institute Genomics Platform"/>
            <consortium name="The Broad Institute Genome Sequencing Center for Infectious Disease"/>
            <person name="Wu L."/>
            <person name="Ma J."/>
        </authorList>
    </citation>
    <scope>NUCLEOTIDE SEQUENCE [LARGE SCALE GENOMIC DNA]</scope>
    <source>
        <strain evidence="3">JCM 16548</strain>
    </source>
</reference>
<feature type="transmembrane region" description="Helical" evidence="1">
    <location>
        <begin position="183"/>
        <end position="204"/>
    </location>
</feature>
<keyword evidence="1" id="KW-0812">Transmembrane</keyword>
<feature type="transmembrane region" description="Helical" evidence="1">
    <location>
        <begin position="288"/>
        <end position="308"/>
    </location>
</feature>
<feature type="transmembrane region" description="Helical" evidence="1">
    <location>
        <begin position="381"/>
        <end position="401"/>
    </location>
</feature>
<feature type="transmembrane region" description="Helical" evidence="1">
    <location>
        <begin position="421"/>
        <end position="443"/>
    </location>
</feature>
<feature type="transmembrane region" description="Helical" evidence="1">
    <location>
        <begin position="328"/>
        <end position="350"/>
    </location>
</feature>
<gene>
    <name evidence="2" type="ORF">GCM10022204_43670</name>
</gene>
<evidence type="ECO:0000256" key="1">
    <source>
        <dbReference type="SAM" id="Phobius"/>
    </source>
</evidence>
<dbReference type="EMBL" id="BAAAYX010000027">
    <property type="protein sequence ID" value="GAA3718817.1"/>
    <property type="molecule type" value="Genomic_DNA"/>
</dbReference>
<feature type="transmembrane region" description="Helical" evidence="1">
    <location>
        <begin position="250"/>
        <end position="267"/>
    </location>
</feature>
<sequence>MAVDGGWAVIPLHGIGGRQDLPVPFSVVLVAAVATLVISFLVLMWRWPTARYTGVSGISLPRLTAVLDAPVLRWVVRGVGLGLAGWALLALLAGPDQLINPIFGFVYVWVWVGLVPISLLLGPVWATLNPFRTVHLLLARLARVPDDRGAAGRLPAGAGVWPGVVLLGSFVWLELVAPNRTTIAVIMMWVAAYAVVQIIGGLLFGSRWYAAADPFEVYALLMAKLSPWGRGPDRQIVARSPLANLATLRPVPGTVGFVAVLLGSTAFDGFSNSTGWIRWIQTGDKPGVLVATAALAGMITIVAVSYSLAVYLSGRVTGVPAAGQRRTFIHSLVPIVLGYVIAHYLTLTVFEGQRTLILFSDPLNAGWNVFGTAHWQVGMGFFAYTTAIAVAQAGAVLLGHVGGVVAAHDRALAVAPASRAVAGQIPMLLVMIGYTLGGLWLLFSP</sequence>
<accession>A0ABP7ELW1</accession>
<keyword evidence="1" id="KW-0472">Membrane</keyword>
<feature type="transmembrane region" description="Helical" evidence="1">
    <location>
        <begin position="158"/>
        <end position="176"/>
    </location>
</feature>
<evidence type="ECO:0000313" key="2">
    <source>
        <dbReference type="EMBL" id="GAA3718817.1"/>
    </source>
</evidence>
<protein>
    <recommendedName>
        <fullName evidence="4">Fenitrothion hydrolase</fullName>
    </recommendedName>
</protein>
<comment type="caution">
    <text evidence="2">The sequence shown here is derived from an EMBL/GenBank/DDBJ whole genome shotgun (WGS) entry which is preliminary data.</text>
</comment>
<evidence type="ECO:0000313" key="3">
    <source>
        <dbReference type="Proteomes" id="UP001500051"/>
    </source>
</evidence>
<evidence type="ECO:0008006" key="4">
    <source>
        <dbReference type="Google" id="ProtNLM"/>
    </source>
</evidence>
<dbReference type="Proteomes" id="UP001500051">
    <property type="component" value="Unassembled WGS sequence"/>
</dbReference>
<feature type="transmembrane region" description="Helical" evidence="1">
    <location>
        <begin position="21"/>
        <end position="45"/>
    </location>
</feature>
<name>A0ABP7ELW1_9ACTN</name>
<keyword evidence="3" id="KW-1185">Reference proteome</keyword>
<feature type="transmembrane region" description="Helical" evidence="1">
    <location>
        <begin position="74"/>
        <end position="93"/>
    </location>
</feature>
<keyword evidence="1" id="KW-1133">Transmembrane helix</keyword>
<organism evidence="2 3">
    <name type="scientific">Microlunatus aurantiacus</name>
    <dbReference type="NCBI Taxonomy" id="446786"/>
    <lineage>
        <taxon>Bacteria</taxon>
        <taxon>Bacillati</taxon>
        <taxon>Actinomycetota</taxon>
        <taxon>Actinomycetes</taxon>
        <taxon>Propionibacteriales</taxon>
        <taxon>Propionibacteriaceae</taxon>
        <taxon>Microlunatus</taxon>
    </lineage>
</organism>